<keyword evidence="13 14" id="KW-0998">Cell outer membrane</keyword>
<dbReference type="CDD" id="cd01347">
    <property type="entry name" value="ligand_gated_channel"/>
    <property type="match status" value="1"/>
</dbReference>
<dbReference type="Gene3D" id="2.40.170.20">
    <property type="entry name" value="TonB-dependent receptor, beta-barrel domain"/>
    <property type="match status" value="1"/>
</dbReference>
<evidence type="ECO:0000256" key="5">
    <source>
        <dbReference type="ARBA" id="ARBA00022496"/>
    </source>
</evidence>
<comment type="subcellular location">
    <subcellularLocation>
        <location evidence="1 14">Cell outer membrane</location>
        <topology evidence="1 14">Multi-pass membrane protein</topology>
    </subcellularLocation>
</comment>
<keyword evidence="5" id="KW-0410">Iron transport</keyword>
<dbReference type="PANTHER" id="PTHR32552">
    <property type="entry name" value="FERRICHROME IRON RECEPTOR-RELATED"/>
    <property type="match status" value="1"/>
</dbReference>
<keyword evidence="4 14" id="KW-1134">Transmembrane beta strand</keyword>
<dbReference type="AlphaFoldDB" id="A0A2S6Z7X8"/>
<keyword evidence="6 14" id="KW-0812">Transmembrane</keyword>
<evidence type="ECO:0000256" key="11">
    <source>
        <dbReference type="ARBA" id="ARBA00023136"/>
    </source>
</evidence>
<dbReference type="SUPFAM" id="SSF56935">
    <property type="entry name" value="Porins"/>
    <property type="match status" value="1"/>
</dbReference>
<dbReference type="PANTHER" id="PTHR32552:SF74">
    <property type="entry name" value="HYDROXAMATE SIDEROPHORE RECEPTOR FHUE"/>
    <property type="match status" value="1"/>
</dbReference>
<evidence type="ECO:0000256" key="1">
    <source>
        <dbReference type="ARBA" id="ARBA00004571"/>
    </source>
</evidence>
<evidence type="ECO:0000313" key="18">
    <source>
        <dbReference type="EMBL" id="PPT77565.1"/>
    </source>
</evidence>
<evidence type="ECO:0000256" key="14">
    <source>
        <dbReference type="PROSITE-ProRule" id="PRU01360"/>
    </source>
</evidence>
<dbReference type="NCBIfam" id="TIGR01783">
    <property type="entry name" value="TonB-siderophor"/>
    <property type="match status" value="1"/>
</dbReference>
<evidence type="ECO:0000256" key="3">
    <source>
        <dbReference type="ARBA" id="ARBA00022448"/>
    </source>
</evidence>
<reference evidence="18 19" key="1">
    <citation type="submission" date="2016-08" db="EMBL/GenBank/DDBJ databases">
        <title>Evolution of the type three secretion system and type three effector repertoires in Xanthomonas.</title>
        <authorList>
            <person name="Merda D."/>
            <person name="Briand M."/>
            <person name="Bosis E."/>
            <person name="Rousseau C."/>
            <person name="Portier P."/>
            <person name="Jacques M.-A."/>
            <person name="Fischer-Le Saux M."/>
        </authorList>
    </citation>
    <scope>NUCLEOTIDE SEQUENCE [LARGE SCALE GENOMIC DNA]</scope>
    <source>
        <strain evidence="18 19">CFBP 3122</strain>
    </source>
</reference>
<evidence type="ECO:0000256" key="9">
    <source>
        <dbReference type="ARBA" id="ARBA00023065"/>
    </source>
</evidence>
<accession>A0A2S6Z7X8</accession>
<feature type="domain" description="Secretin/TonB short N-terminal" evidence="17">
    <location>
        <begin position="94"/>
        <end position="145"/>
    </location>
</feature>
<dbReference type="Proteomes" id="UP000238270">
    <property type="component" value="Unassembled WGS sequence"/>
</dbReference>
<dbReference type="Pfam" id="PF07660">
    <property type="entry name" value="STN"/>
    <property type="match status" value="1"/>
</dbReference>
<keyword evidence="7" id="KW-0732">Signal</keyword>
<evidence type="ECO:0000256" key="12">
    <source>
        <dbReference type="ARBA" id="ARBA00023170"/>
    </source>
</evidence>
<feature type="short sequence motif" description="TonB C-terminal box" evidence="15">
    <location>
        <begin position="893"/>
        <end position="910"/>
    </location>
</feature>
<keyword evidence="12" id="KW-0675">Receptor</keyword>
<keyword evidence="9" id="KW-0406">Ion transport</keyword>
<evidence type="ECO:0000256" key="6">
    <source>
        <dbReference type="ARBA" id="ARBA00022692"/>
    </source>
</evidence>
<evidence type="ECO:0000256" key="7">
    <source>
        <dbReference type="ARBA" id="ARBA00022729"/>
    </source>
</evidence>
<dbReference type="InterPro" id="IPR039426">
    <property type="entry name" value="TonB-dep_rcpt-like"/>
</dbReference>
<dbReference type="PROSITE" id="PS52016">
    <property type="entry name" value="TONB_DEPENDENT_REC_3"/>
    <property type="match status" value="1"/>
</dbReference>
<evidence type="ECO:0000256" key="8">
    <source>
        <dbReference type="ARBA" id="ARBA00023004"/>
    </source>
</evidence>
<dbReference type="Gene3D" id="2.170.130.10">
    <property type="entry name" value="TonB-dependent receptor, plug domain"/>
    <property type="match status" value="1"/>
</dbReference>
<organism evidence="18 19">
    <name type="scientific">Xanthomonas arboricola pv. populi</name>
    <dbReference type="NCBI Taxonomy" id="487823"/>
    <lineage>
        <taxon>Bacteria</taxon>
        <taxon>Pseudomonadati</taxon>
        <taxon>Pseudomonadota</taxon>
        <taxon>Gammaproteobacteria</taxon>
        <taxon>Lysobacterales</taxon>
        <taxon>Lysobacteraceae</taxon>
        <taxon>Xanthomonas</taxon>
    </lineage>
</organism>
<name>A0A2S6Z7X8_9XANT</name>
<sequence length="910" mass="99119">MALPERDRRQPWGKGMRHRAFSASQAWVFEWMVQRCAKGTLVAVAAAVGAFTWGVAPVASAQQTLAQQGQTRDFDVPAGPLSNALLRFGSQSGLQFNVDSRLTDGKRTEGLRGSYSIEGGLTRLLTGSGMTFRFAGPRTVVIEEIPDAGSTRMLGPLRVEGDGSSRAMAGINGSTDVTATEGSGSYTSDALGIASKIPLSIKDTPQSVSVVTHERIVEQNLTDFSALMAQSAGVSTITGSNGPLEAEFYSRGFRIQRLQIDGGAPLDIASTTSFGMVPQLDMALYDHAEILRGADGLFNGYGTPGGVISLLRKRPLDHRQVVVEAQAGSWSNYRTMLDATGPLGLDGKLRGRGIVVWQDQNYFYDIARNEKTVVNGVLEYDLTPSTLVSVGASRTWQDALPFAGGLPRYVDGSDLGLSRKTCFCFPWNSYEFDTTELYGQVEQALGQHWDLKLNVTRTKQERTWIYGVVGGAVNPGVLTRPQMDQIKEDGASKQTAADLTLNGTFKLFGHEQQLVVGANYMKADGAGLTRYTPLDSDSVPVNVFGFDPNDPAYAQAGAMAAYQRYPTYLSRQTGAYANLRLTFWEPLHLNIGMRYSTLESREVLDSICQDPSGCMDGFSDDIWAFGQVYDTYPFEYSTHNVSWPPNASLSYDVTDDVTAYVGYSDIYVEQSLLLGHDGKTVDPITGSNIEAGVKWAARDGRLNATLAAYRIEQKDFAYLDGDLSTPDGGTHFCCYITNTDLKRVSRGVDMEVTGEILPGWQVAASYTRNENEETGELSTQNGLPLQSRLPKHLLKLWTSYQFQGGGWLGRLNVGGGVNAQSRGYYSGVACLVVDRVTGACTGGTAAFDFQQPGYAVVSTRAALQLDERWTVALNINNLFDRTYYQTVSNSSGGNWYGEPRNFTVSLRGSF</sequence>
<dbReference type="GO" id="GO:0009279">
    <property type="term" value="C:cell outer membrane"/>
    <property type="evidence" value="ECO:0007669"/>
    <property type="project" value="UniProtKB-SubCell"/>
</dbReference>
<dbReference type="Pfam" id="PF07715">
    <property type="entry name" value="Plug"/>
    <property type="match status" value="1"/>
</dbReference>
<dbReference type="GO" id="GO:0015891">
    <property type="term" value="P:siderophore transport"/>
    <property type="evidence" value="ECO:0007669"/>
    <property type="project" value="InterPro"/>
</dbReference>
<dbReference type="InterPro" id="IPR010105">
    <property type="entry name" value="TonB_sidphr_rcpt"/>
</dbReference>
<dbReference type="InterPro" id="IPR037066">
    <property type="entry name" value="Plug_dom_sf"/>
</dbReference>
<dbReference type="PROSITE" id="PS01156">
    <property type="entry name" value="TONB_DEPENDENT_REC_2"/>
    <property type="match status" value="1"/>
</dbReference>
<dbReference type="EMBL" id="MIGV01000004">
    <property type="protein sequence ID" value="PPT77565.1"/>
    <property type="molecule type" value="Genomic_DNA"/>
</dbReference>
<dbReference type="InterPro" id="IPR011662">
    <property type="entry name" value="Secretin/TonB_short_N"/>
</dbReference>
<dbReference type="InterPro" id="IPR010917">
    <property type="entry name" value="TonB_rcpt_CS"/>
</dbReference>
<keyword evidence="3 14" id="KW-0813">Transport</keyword>
<comment type="similarity">
    <text evidence="2 14 16">Belongs to the TonB-dependent receptor family.</text>
</comment>
<evidence type="ECO:0000256" key="13">
    <source>
        <dbReference type="ARBA" id="ARBA00023237"/>
    </source>
</evidence>
<dbReference type="InterPro" id="IPR036942">
    <property type="entry name" value="Beta-barrel_TonB_sf"/>
</dbReference>
<evidence type="ECO:0000256" key="16">
    <source>
        <dbReference type="RuleBase" id="RU003357"/>
    </source>
</evidence>
<dbReference type="GO" id="GO:0038023">
    <property type="term" value="F:signaling receptor activity"/>
    <property type="evidence" value="ECO:0007669"/>
    <property type="project" value="InterPro"/>
</dbReference>
<dbReference type="Pfam" id="PF00593">
    <property type="entry name" value="TonB_dep_Rec_b-barrel"/>
    <property type="match status" value="1"/>
</dbReference>
<keyword evidence="10 16" id="KW-0798">TonB box</keyword>
<comment type="caution">
    <text evidence="18">The sequence shown here is derived from an EMBL/GenBank/DDBJ whole genome shotgun (WGS) entry which is preliminary data.</text>
</comment>
<evidence type="ECO:0000256" key="2">
    <source>
        <dbReference type="ARBA" id="ARBA00009810"/>
    </source>
</evidence>
<protein>
    <recommendedName>
        <fullName evidence="17">Secretin/TonB short N-terminal domain-containing protein</fullName>
    </recommendedName>
</protein>
<evidence type="ECO:0000259" key="17">
    <source>
        <dbReference type="SMART" id="SM00965"/>
    </source>
</evidence>
<keyword evidence="8" id="KW-0408">Iron</keyword>
<dbReference type="Gene3D" id="3.55.50.30">
    <property type="match status" value="1"/>
</dbReference>
<dbReference type="SMART" id="SM00965">
    <property type="entry name" value="STN"/>
    <property type="match status" value="1"/>
</dbReference>
<dbReference type="InterPro" id="IPR000531">
    <property type="entry name" value="Beta-barrel_TonB"/>
</dbReference>
<evidence type="ECO:0000256" key="10">
    <source>
        <dbReference type="ARBA" id="ARBA00023077"/>
    </source>
</evidence>
<evidence type="ECO:0000313" key="19">
    <source>
        <dbReference type="Proteomes" id="UP000238270"/>
    </source>
</evidence>
<evidence type="ECO:0000256" key="4">
    <source>
        <dbReference type="ARBA" id="ARBA00022452"/>
    </source>
</evidence>
<dbReference type="GO" id="GO:0015344">
    <property type="term" value="F:siderophore uptake transmembrane transporter activity"/>
    <property type="evidence" value="ECO:0007669"/>
    <property type="project" value="TreeGrafter"/>
</dbReference>
<dbReference type="InterPro" id="IPR012910">
    <property type="entry name" value="Plug_dom"/>
</dbReference>
<gene>
    <name evidence="18" type="ORF">XaplCFBP3122_06315</name>
</gene>
<proteinExistence type="inferred from homology"/>
<keyword evidence="11 14" id="KW-0472">Membrane</keyword>
<evidence type="ECO:0000256" key="15">
    <source>
        <dbReference type="PROSITE-ProRule" id="PRU10144"/>
    </source>
</evidence>